<dbReference type="RefSeq" id="WP_138446011.1">
    <property type="nucleotide sequence ID" value="NZ_VBUT01000001.1"/>
</dbReference>
<comment type="caution">
    <text evidence="2">The sequence shown here is derived from an EMBL/GenBank/DDBJ whole genome shotgun (WGS) entry which is preliminary data.</text>
</comment>
<protein>
    <submittedName>
        <fullName evidence="2">Uncharacterized protein</fullName>
    </submittedName>
</protein>
<reference evidence="2 3" key="1">
    <citation type="submission" date="2019-05" db="EMBL/GenBank/DDBJ databases">
        <title>Genomes sequences of two Nocardia cyriacigeorgica environmental isolates, type strains Nocardia asteroides ATCC 19247 and Nocardia cyriacigeorgica DSM 44484.</title>
        <authorList>
            <person name="Vautrin F."/>
            <person name="Bergeron E."/>
            <person name="Dubost A."/>
            <person name="Abrouk D."/>
            <person name="Rodriguez Nava V."/>
            <person name="Pujic P."/>
        </authorList>
    </citation>
    <scope>NUCLEOTIDE SEQUENCE [LARGE SCALE GENOMIC DNA]</scope>
    <source>
        <strain evidence="2 3">EML 446</strain>
    </source>
</reference>
<dbReference type="Proteomes" id="UP000306378">
    <property type="component" value="Unassembled WGS sequence"/>
</dbReference>
<keyword evidence="1" id="KW-1133">Transmembrane helix</keyword>
<proteinExistence type="predicted"/>
<feature type="transmembrane region" description="Helical" evidence="1">
    <location>
        <begin position="93"/>
        <end position="112"/>
    </location>
</feature>
<dbReference type="InterPro" id="IPR036259">
    <property type="entry name" value="MFS_trans_sf"/>
</dbReference>
<feature type="transmembrane region" description="Helical" evidence="1">
    <location>
        <begin position="138"/>
        <end position="156"/>
    </location>
</feature>
<keyword evidence="1" id="KW-0812">Transmembrane</keyword>
<name>A0A5R8NZL9_9NOCA</name>
<dbReference type="EMBL" id="VBUT01000001">
    <property type="protein sequence ID" value="TLF82380.1"/>
    <property type="molecule type" value="Genomic_DNA"/>
</dbReference>
<sequence length="158" mass="17066">MATEPPLAADPGIRRGRALPLACLIGLALVGTLTPPFHWASTALVVAVGLLATALAVCPARFLPWARPRRSAGARPGEASRGASTPAALRRGVLVWCTLLVALLAWQGYAYLRQPDRSIAHYDYPTLSTLLDPLLEHGPTRFAGWLAWLAAGWWLVRR</sequence>
<dbReference type="AlphaFoldDB" id="A0A5R8NZL9"/>
<feature type="transmembrane region" description="Helical" evidence="1">
    <location>
        <begin position="18"/>
        <end position="37"/>
    </location>
</feature>
<feature type="transmembrane region" description="Helical" evidence="1">
    <location>
        <begin position="43"/>
        <end position="63"/>
    </location>
</feature>
<accession>A0A5R8NZL9</accession>
<evidence type="ECO:0000313" key="2">
    <source>
        <dbReference type="EMBL" id="TLF82380.1"/>
    </source>
</evidence>
<gene>
    <name evidence="2" type="ORF">FEK34_01120</name>
</gene>
<evidence type="ECO:0000256" key="1">
    <source>
        <dbReference type="SAM" id="Phobius"/>
    </source>
</evidence>
<evidence type="ECO:0000313" key="3">
    <source>
        <dbReference type="Proteomes" id="UP000306378"/>
    </source>
</evidence>
<dbReference type="SUPFAM" id="SSF103473">
    <property type="entry name" value="MFS general substrate transporter"/>
    <property type="match status" value="1"/>
</dbReference>
<organism evidence="2 3">
    <name type="scientific">Nocardia cyriacigeorgica</name>
    <dbReference type="NCBI Taxonomy" id="135487"/>
    <lineage>
        <taxon>Bacteria</taxon>
        <taxon>Bacillati</taxon>
        <taxon>Actinomycetota</taxon>
        <taxon>Actinomycetes</taxon>
        <taxon>Mycobacteriales</taxon>
        <taxon>Nocardiaceae</taxon>
        <taxon>Nocardia</taxon>
    </lineage>
</organism>
<keyword evidence="1" id="KW-0472">Membrane</keyword>